<accession>A0ABU1DA87</accession>
<organism evidence="1 2">
    <name type="scientific">Yanghanlia caeni</name>
    <dbReference type="NCBI Taxonomy" id="3064283"/>
    <lineage>
        <taxon>Bacteria</taxon>
        <taxon>Pseudomonadati</taxon>
        <taxon>Pseudomonadota</taxon>
        <taxon>Betaproteobacteria</taxon>
        <taxon>Burkholderiales</taxon>
        <taxon>Alcaligenaceae</taxon>
        <taxon>Yanghanlia</taxon>
    </lineage>
</organism>
<sequence>MVSIGPDTFEYVANQGDTIGNIASALATQINAKGYTALVDAQNTAQINVTAGAGVSAIEMGVEPAATSAEHNTETTLYVMGAAGIFAAFAHEGNPQANKFDDVSEMHGTDTVVQLTGTIANTLDSLMDWEG</sequence>
<evidence type="ECO:0000313" key="1">
    <source>
        <dbReference type="EMBL" id="MDR4127283.1"/>
    </source>
</evidence>
<proteinExistence type="predicted"/>
<dbReference type="EMBL" id="JAUZQE010000085">
    <property type="protein sequence ID" value="MDR4127283.1"/>
    <property type="molecule type" value="Genomic_DNA"/>
</dbReference>
<protein>
    <submittedName>
        <fullName evidence="1">Uncharacterized protein</fullName>
    </submittedName>
</protein>
<dbReference type="RefSeq" id="WP_347287799.1">
    <property type="nucleotide sequence ID" value="NZ_JAUZQE010000085.1"/>
</dbReference>
<comment type="caution">
    <text evidence="1">The sequence shown here is derived from an EMBL/GenBank/DDBJ whole genome shotgun (WGS) entry which is preliminary data.</text>
</comment>
<name>A0ABU1DA87_9BURK</name>
<dbReference type="Proteomes" id="UP001232156">
    <property type="component" value="Unassembled WGS sequence"/>
</dbReference>
<evidence type="ECO:0000313" key="2">
    <source>
        <dbReference type="Proteomes" id="UP001232156"/>
    </source>
</evidence>
<reference evidence="1 2" key="1">
    <citation type="submission" date="2023-08" db="EMBL/GenBank/DDBJ databases">
        <title>Alcaligenaceae gen. nov., a novel taxon isolated from the sludge of Yixing Pesticide Factory.</title>
        <authorList>
            <person name="Ruan L."/>
        </authorList>
    </citation>
    <scope>NUCLEOTIDE SEQUENCE [LARGE SCALE GENOMIC DNA]</scope>
    <source>
        <strain evidence="1 2">LG-2</strain>
    </source>
</reference>
<keyword evidence="2" id="KW-1185">Reference proteome</keyword>
<gene>
    <name evidence="1" type="ORF">Q8947_15045</name>
</gene>